<dbReference type="InterPro" id="IPR002110">
    <property type="entry name" value="Ankyrin_rpt"/>
</dbReference>
<dbReference type="Pfam" id="PF12796">
    <property type="entry name" value="Ank_2"/>
    <property type="match status" value="2"/>
</dbReference>
<gene>
    <name evidence="5" type="ORF">AVDCRST_MAG47-2244</name>
</gene>
<evidence type="ECO:0000256" key="1">
    <source>
        <dbReference type="ARBA" id="ARBA00022737"/>
    </source>
</evidence>
<reference evidence="5" key="1">
    <citation type="submission" date="2020-02" db="EMBL/GenBank/DDBJ databases">
        <authorList>
            <person name="Meier V. D."/>
        </authorList>
    </citation>
    <scope>NUCLEOTIDE SEQUENCE</scope>
    <source>
        <strain evidence="5">AVDCRST_MAG47</strain>
    </source>
</reference>
<dbReference type="AlphaFoldDB" id="A0A6J4N9S9"/>
<dbReference type="Gene3D" id="1.25.40.20">
    <property type="entry name" value="Ankyrin repeat-containing domain"/>
    <property type="match status" value="3"/>
</dbReference>
<name>A0A6J4N9S9_9ACTN</name>
<evidence type="ECO:0000256" key="3">
    <source>
        <dbReference type="PROSITE-ProRule" id="PRU00023"/>
    </source>
</evidence>
<dbReference type="InterPro" id="IPR036770">
    <property type="entry name" value="Ankyrin_rpt-contain_sf"/>
</dbReference>
<organism evidence="5">
    <name type="scientific">uncultured Nocardioidaceae bacterium</name>
    <dbReference type="NCBI Taxonomy" id="253824"/>
    <lineage>
        <taxon>Bacteria</taxon>
        <taxon>Bacillati</taxon>
        <taxon>Actinomycetota</taxon>
        <taxon>Actinomycetes</taxon>
        <taxon>Propionibacteriales</taxon>
        <taxon>Nocardioidaceae</taxon>
        <taxon>environmental samples</taxon>
    </lineage>
</organism>
<feature type="compositionally biased region" description="Polar residues" evidence="4">
    <location>
        <begin position="31"/>
        <end position="56"/>
    </location>
</feature>
<feature type="repeat" description="ANK" evidence="3">
    <location>
        <begin position="112"/>
        <end position="144"/>
    </location>
</feature>
<feature type="repeat" description="ANK" evidence="3">
    <location>
        <begin position="79"/>
        <end position="111"/>
    </location>
</feature>
<dbReference type="EMBL" id="CADCUK010000148">
    <property type="protein sequence ID" value="CAA9381999.1"/>
    <property type="molecule type" value="Genomic_DNA"/>
</dbReference>
<dbReference type="InterPro" id="IPR051165">
    <property type="entry name" value="Multifunctional_ANK_Repeat"/>
</dbReference>
<keyword evidence="2 3" id="KW-0040">ANK repeat</keyword>
<accession>A0A6J4N9S9</accession>
<protein>
    <submittedName>
        <fullName evidence="5">Ankyrin</fullName>
    </submittedName>
</protein>
<feature type="repeat" description="ANK" evidence="3">
    <location>
        <begin position="284"/>
        <end position="316"/>
    </location>
</feature>
<keyword evidence="1" id="KW-0677">Repeat</keyword>
<feature type="repeat" description="ANK" evidence="3">
    <location>
        <begin position="178"/>
        <end position="215"/>
    </location>
</feature>
<dbReference type="SMART" id="SM00248">
    <property type="entry name" value="ANK"/>
    <property type="match status" value="8"/>
</dbReference>
<evidence type="ECO:0000313" key="5">
    <source>
        <dbReference type="EMBL" id="CAA9381999.1"/>
    </source>
</evidence>
<dbReference type="SUPFAM" id="SSF48403">
    <property type="entry name" value="Ankyrin repeat"/>
    <property type="match status" value="1"/>
</dbReference>
<feature type="repeat" description="ANK" evidence="3">
    <location>
        <begin position="384"/>
        <end position="421"/>
    </location>
</feature>
<dbReference type="PANTHER" id="PTHR24123:SF33">
    <property type="entry name" value="PROTEIN HOS4"/>
    <property type="match status" value="1"/>
</dbReference>
<evidence type="ECO:0000256" key="4">
    <source>
        <dbReference type="SAM" id="MobiDB-lite"/>
    </source>
</evidence>
<dbReference type="PANTHER" id="PTHR24123">
    <property type="entry name" value="ANKYRIN REPEAT-CONTAINING"/>
    <property type="match status" value="1"/>
</dbReference>
<dbReference type="Pfam" id="PF00023">
    <property type="entry name" value="Ank"/>
    <property type="match status" value="2"/>
</dbReference>
<proteinExistence type="predicted"/>
<dbReference type="PROSITE" id="PS50088">
    <property type="entry name" value="ANK_REPEAT"/>
    <property type="match status" value="5"/>
</dbReference>
<evidence type="ECO:0000256" key="2">
    <source>
        <dbReference type="ARBA" id="ARBA00023043"/>
    </source>
</evidence>
<feature type="region of interest" description="Disordered" evidence="4">
    <location>
        <begin position="30"/>
        <end position="77"/>
    </location>
</feature>
<sequence length="447" mass="46929">MERARGRHRAVVLAAGLVVCLVGCTDEGGATATSAQPSRSPAQGTESPSPSDTSSAERAVRPSSEPSAPQRLSPREQERLDTELIAAAWANDVDLARRLIARGADVNAEDETQQSAFLIATSEGHLELLDLTFDNGANVAAKDSFNGTGLIRAAERGHWYVVGRLVQAGISLDHVNNLGWTALHEAIILGDGDQRALDTVRVLVAAGADVRLPSRRDGVTPVEHARSRGYAAMADLLEAAAGTRPGSGGERRDRTLLAAATDGDVDAAALALRSGARLETRDSEARTPLLLAAAGRRLGVARLLVALGADPDALDARHDTPWLVTGVTGDVAMAALLLTASPDLTVRNRYGGVSIIPASERGHVAYVRWVVGHTRIDVDHVNDLGWTALLEAVILGDGSEQYQDIVRILLDAGADPSIPDSDGVTALEHAVAAGQERVAALLRQAGR</sequence>
<dbReference type="PROSITE" id="PS50297">
    <property type="entry name" value="ANK_REP_REGION"/>
    <property type="match status" value="2"/>
</dbReference>